<name>A0AAI8C9G3_9FLAO</name>
<dbReference type="EMBL" id="CP013691">
    <property type="protein sequence ID" value="ALU28425.1"/>
    <property type="molecule type" value="Genomic_DNA"/>
</dbReference>
<evidence type="ECO:0000256" key="1">
    <source>
        <dbReference type="SAM" id="Phobius"/>
    </source>
</evidence>
<reference evidence="3" key="1">
    <citation type="journal article" date="2016" name="J. Zhejiang Univ. Sci. B">
        <title>Antibiotic resistance mechanisms of Myroides sp.</title>
        <authorList>
            <person name="Hu S."/>
            <person name="Yuan S."/>
            <person name="Qu H."/>
            <person name="Jiang T."/>
            <person name="Zhou Y."/>
            <person name="Wang M."/>
            <person name="Ming D."/>
        </authorList>
    </citation>
    <scope>NUCLEOTIDE SEQUENCE [LARGE SCALE GENOMIC DNA]</scope>
    <source>
        <strain evidence="3">PR63039</strain>
    </source>
</reference>
<protein>
    <submittedName>
        <fullName evidence="2">Uncharacterized protein</fullName>
    </submittedName>
</protein>
<keyword evidence="1" id="KW-1133">Transmembrane helix</keyword>
<dbReference type="KEGG" id="mod:AS202_19790"/>
<proteinExistence type="predicted"/>
<keyword evidence="1" id="KW-0472">Membrane</keyword>
<keyword evidence="2" id="KW-0614">Plasmid</keyword>
<organism evidence="2 3">
    <name type="scientific">Myroides odoratimimus</name>
    <dbReference type="NCBI Taxonomy" id="76832"/>
    <lineage>
        <taxon>Bacteria</taxon>
        <taxon>Pseudomonadati</taxon>
        <taxon>Bacteroidota</taxon>
        <taxon>Flavobacteriia</taxon>
        <taxon>Flavobacteriales</taxon>
        <taxon>Flavobacteriaceae</taxon>
        <taxon>Myroides</taxon>
    </lineage>
</organism>
<geneLocation type="plasmid" evidence="2 3">
    <name>p63039</name>
</geneLocation>
<evidence type="ECO:0000313" key="2">
    <source>
        <dbReference type="EMBL" id="ALU28425.1"/>
    </source>
</evidence>
<feature type="transmembrane region" description="Helical" evidence="1">
    <location>
        <begin position="30"/>
        <end position="51"/>
    </location>
</feature>
<dbReference type="AlphaFoldDB" id="A0AAI8C9G3"/>
<dbReference type="Proteomes" id="UP000069030">
    <property type="component" value="Plasmid p63039"/>
</dbReference>
<sequence length="76" mass="8905">MYVVYLPVIKTIVDIKPLNTFLYKLYDNDAVLFTLKFILLLLTISAIFTYTSPTPIEEEERGNMVLKVFYGRLFSF</sequence>
<accession>A0AAI8C9G3</accession>
<gene>
    <name evidence="2" type="ORF">AS202_19790</name>
</gene>
<keyword evidence="1" id="KW-0812">Transmembrane</keyword>
<evidence type="ECO:0000313" key="3">
    <source>
        <dbReference type="Proteomes" id="UP000069030"/>
    </source>
</evidence>